<keyword evidence="7" id="KW-0539">Nucleus</keyword>
<dbReference type="GO" id="GO:0003677">
    <property type="term" value="F:DNA binding"/>
    <property type="evidence" value="ECO:0007669"/>
    <property type="project" value="UniProtKB-KW"/>
</dbReference>
<sequence length="542" mass="58384">MKDPGFKLFGKTIPMRDGEKNEGLSGSKLGHENTDNITETPARVAQVSDKDVGKEISPDLGREGPHNSNPEETRSVTVISDCGEDECKKSDEDLEREGGSTAIESDLKSENLEEKEAKASENEEKMLKKPDKLLPCPRCDSLDTKFCYYNNYNVNQPRHFCKNCQRYWTAGGTMRNVPVGAGRRKNKHSTSHYRHMMMADGLATARADAPDAAAHHQVTPNAHSSSSRVLKGSQIQLLPLEVESAGGSILNFGPDFRLCESMSTGLNLADQTVVTRKAFKIKDDEKGPLMRGENRDDTSCESSTTTEKDVASKNFHTIPQMDQGSMVGWPSSVPPQQHYYGGAPWAYGWNFCWGGRSATGCPSGIAYAAESGNTSAGPWNNGTSGAGPPGMWAAGIPWPFVPGPYWASPTGWGAGTWNMPFSTVASPVTGGLSSCPPSSSAGSSGSATLGKHSRDIPQSEDKPDGCLWVPKTIRIDDPDEAARSSIWTTLGIGNKPESITTGGIFKAFQPKTEEKDSVKASTQGLRSNPAAFSRSMAFQEST</sequence>
<feature type="region of interest" description="Disordered" evidence="8">
    <location>
        <begin position="432"/>
        <end position="469"/>
    </location>
</feature>
<protein>
    <submittedName>
        <fullName evidence="10">Dof10</fullName>
    </submittedName>
</protein>
<evidence type="ECO:0000256" key="2">
    <source>
        <dbReference type="ARBA" id="ARBA00022771"/>
    </source>
</evidence>
<dbReference type="PANTHER" id="PTHR31089:SF1">
    <property type="entry name" value="CYCLIC DOF FACTOR 3"/>
    <property type="match status" value="1"/>
</dbReference>
<feature type="compositionally biased region" description="Low complexity" evidence="8">
    <location>
        <begin position="432"/>
        <end position="450"/>
    </location>
</feature>
<feature type="compositionally biased region" description="Basic and acidic residues" evidence="8">
    <location>
        <begin position="105"/>
        <end position="127"/>
    </location>
</feature>
<feature type="region of interest" description="Disordered" evidence="8">
    <location>
        <begin position="286"/>
        <end position="309"/>
    </location>
</feature>
<keyword evidence="3" id="KW-0862">Zinc</keyword>
<evidence type="ECO:0000256" key="8">
    <source>
        <dbReference type="SAM" id="MobiDB-lite"/>
    </source>
</evidence>
<dbReference type="PROSITE" id="PS01361">
    <property type="entry name" value="ZF_DOF_1"/>
    <property type="match status" value="1"/>
</dbReference>
<name>T2B8P6_PINPS</name>
<feature type="domain" description="Dof-type" evidence="9">
    <location>
        <begin position="134"/>
        <end position="188"/>
    </location>
</feature>
<dbReference type="AlphaFoldDB" id="T2B8P6"/>
<reference evidence="10" key="1">
    <citation type="submission" date="2013-02" db="EMBL/GenBank/DDBJ databases">
        <title>The Dof Family in Pine.</title>
        <authorList>
            <person name="Rueda-Lopez M."/>
            <person name="Canovas F.M."/>
            <person name="Avila C."/>
        </authorList>
    </citation>
    <scope>NUCLEOTIDE SEQUENCE</scope>
</reference>
<evidence type="ECO:0000256" key="3">
    <source>
        <dbReference type="ARBA" id="ARBA00022833"/>
    </source>
</evidence>
<dbReference type="Pfam" id="PF02701">
    <property type="entry name" value="Zn_ribbon_Dof"/>
    <property type="match status" value="1"/>
</dbReference>
<organism evidence="10">
    <name type="scientific">Pinus pinaster</name>
    <name type="common">Maritime pine</name>
    <dbReference type="NCBI Taxonomy" id="71647"/>
    <lineage>
        <taxon>Eukaryota</taxon>
        <taxon>Viridiplantae</taxon>
        <taxon>Streptophyta</taxon>
        <taxon>Embryophyta</taxon>
        <taxon>Tracheophyta</taxon>
        <taxon>Spermatophyta</taxon>
        <taxon>Pinopsida</taxon>
        <taxon>Pinidae</taxon>
        <taxon>Conifers I</taxon>
        <taxon>Pinales</taxon>
        <taxon>Pinaceae</taxon>
        <taxon>Pinus</taxon>
        <taxon>Pinus subgen. Pinus</taxon>
    </lineage>
</organism>
<dbReference type="InterPro" id="IPR003851">
    <property type="entry name" value="Znf_Dof"/>
</dbReference>
<dbReference type="EMBL" id="KC688684">
    <property type="protein sequence ID" value="AGV07544.1"/>
    <property type="molecule type" value="mRNA"/>
</dbReference>
<keyword evidence="2" id="KW-0863">Zinc-finger</keyword>
<keyword evidence="4" id="KW-0805">Transcription regulation</keyword>
<proteinExistence type="evidence at transcript level"/>
<feature type="region of interest" description="Disordered" evidence="8">
    <location>
        <begin position="510"/>
        <end position="542"/>
    </location>
</feature>
<evidence type="ECO:0000256" key="5">
    <source>
        <dbReference type="ARBA" id="ARBA00023125"/>
    </source>
</evidence>
<dbReference type="GO" id="GO:0003700">
    <property type="term" value="F:DNA-binding transcription factor activity"/>
    <property type="evidence" value="ECO:0007669"/>
    <property type="project" value="InterPro"/>
</dbReference>
<feature type="compositionally biased region" description="Basic and acidic residues" evidence="8">
    <location>
        <begin position="48"/>
        <end position="74"/>
    </location>
</feature>
<feature type="compositionally biased region" description="Basic and acidic residues" evidence="8">
    <location>
        <begin position="286"/>
        <end position="298"/>
    </location>
</feature>
<dbReference type="PANTHER" id="PTHR31089">
    <property type="entry name" value="CYCLIC DOF FACTOR 2"/>
    <property type="match status" value="1"/>
</dbReference>
<evidence type="ECO:0000256" key="7">
    <source>
        <dbReference type="ARBA" id="ARBA00023242"/>
    </source>
</evidence>
<accession>T2B8P6</accession>
<dbReference type="PROSITE" id="PS50884">
    <property type="entry name" value="ZF_DOF_2"/>
    <property type="match status" value="1"/>
</dbReference>
<feature type="compositionally biased region" description="Basic and acidic residues" evidence="8">
    <location>
        <begin position="452"/>
        <end position="464"/>
    </location>
</feature>
<keyword evidence="6" id="KW-0804">Transcription</keyword>
<evidence type="ECO:0000259" key="9">
    <source>
        <dbReference type="PROSITE" id="PS50884"/>
    </source>
</evidence>
<evidence type="ECO:0000313" key="10">
    <source>
        <dbReference type="EMBL" id="AGV07544.1"/>
    </source>
</evidence>
<dbReference type="InterPro" id="IPR045174">
    <property type="entry name" value="Dof"/>
</dbReference>
<keyword evidence="1" id="KW-0479">Metal-binding</keyword>
<evidence type="ECO:0000256" key="1">
    <source>
        <dbReference type="ARBA" id="ARBA00022723"/>
    </source>
</evidence>
<feature type="region of interest" description="Disordered" evidence="8">
    <location>
        <begin position="1"/>
        <end position="127"/>
    </location>
</feature>
<evidence type="ECO:0000256" key="6">
    <source>
        <dbReference type="ARBA" id="ARBA00023163"/>
    </source>
</evidence>
<dbReference type="GO" id="GO:0008270">
    <property type="term" value="F:zinc ion binding"/>
    <property type="evidence" value="ECO:0007669"/>
    <property type="project" value="UniProtKB-KW"/>
</dbReference>
<evidence type="ECO:0000256" key="4">
    <source>
        <dbReference type="ARBA" id="ARBA00023015"/>
    </source>
</evidence>
<keyword evidence="5" id="KW-0238">DNA-binding</keyword>